<dbReference type="Pfam" id="PF00672">
    <property type="entry name" value="HAMP"/>
    <property type="match status" value="1"/>
</dbReference>
<evidence type="ECO:0000256" key="4">
    <source>
        <dbReference type="ARBA" id="ARBA00022475"/>
    </source>
</evidence>
<dbReference type="InterPro" id="IPR003594">
    <property type="entry name" value="HATPase_dom"/>
</dbReference>
<reference evidence="17" key="1">
    <citation type="submission" date="2021-01" db="EMBL/GenBank/DDBJ databases">
        <title>Genome public.</title>
        <authorList>
            <person name="Liu C."/>
            <person name="Sun Q."/>
        </authorList>
    </citation>
    <scope>NUCLEOTIDE SEQUENCE</scope>
    <source>
        <strain evidence="17">YIM B02565</strain>
    </source>
</reference>
<evidence type="ECO:0000256" key="6">
    <source>
        <dbReference type="ARBA" id="ARBA00022679"/>
    </source>
</evidence>
<keyword evidence="4" id="KW-1003">Cell membrane</keyword>
<dbReference type="PRINTS" id="PR00344">
    <property type="entry name" value="BCTRLSENSOR"/>
</dbReference>
<keyword evidence="10" id="KW-0067">ATP-binding</keyword>
<dbReference type="SMART" id="SM00388">
    <property type="entry name" value="HisKA"/>
    <property type="match status" value="1"/>
</dbReference>
<dbReference type="SUPFAM" id="SSF158472">
    <property type="entry name" value="HAMP domain-like"/>
    <property type="match status" value="1"/>
</dbReference>
<dbReference type="SUPFAM" id="SSF47384">
    <property type="entry name" value="Homodimeric domain of signal transducing histidine kinase"/>
    <property type="match status" value="1"/>
</dbReference>
<keyword evidence="6" id="KW-0808">Transferase</keyword>
<evidence type="ECO:0000313" key="17">
    <source>
        <dbReference type="EMBL" id="MBL4933654.1"/>
    </source>
</evidence>
<dbReference type="InterPro" id="IPR003660">
    <property type="entry name" value="HAMP_dom"/>
</dbReference>
<dbReference type="Gene3D" id="1.10.287.130">
    <property type="match status" value="1"/>
</dbReference>
<keyword evidence="18" id="KW-1185">Reference proteome</keyword>
<dbReference type="Gene3D" id="6.10.340.10">
    <property type="match status" value="1"/>
</dbReference>
<dbReference type="SMART" id="SM00387">
    <property type="entry name" value="HATPase_c"/>
    <property type="match status" value="1"/>
</dbReference>
<evidence type="ECO:0000256" key="7">
    <source>
        <dbReference type="ARBA" id="ARBA00022692"/>
    </source>
</evidence>
<dbReference type="AlphaFoldDB" id="A0A937FH47"/>
<dbReference type="Proteomes" id="UP000623681">
    <property type="component" value="Unassembled WGS sequence"/>
</dbReference>
<dbReference type="Pfam" id="PF02518">
    <property type="entry name" value="HATPase_c"/>
    <property type="match status" value="1"/>
</dbReference>
<dbReference type="PROSITE" id="PS50885">
    <property type="entry name" value="HAMP"/>
    <property type="match status" value="1"/>
</dbReference>
<evidence type="ECO:0000259" key="16">
    <source>
        <dbReference type="PROSITE" id="PS50885"/>
    </source>
</evidence>
<dbReference type="CDD" id="cd00075">
    <property type="entry name" value="HATPase"/>
    <property type="match status" value="1"/>
</dbReference>
<keyword evidence="12" id="KW-0902">Two-component regulatory system</keyword>
<keyword evidence="8" id="KW-0547">Nucleotide-binding</keyword>
<gene>
    <name evidence="17" type="ORF">JK634_17875</name>
</gene>
<evidence type="ECO:0000256" key="8">
    <source>
        <dbReference type="ARBA" id="ARBA00022741"/>
    </source>
</evidence>
<dbReference type="RefSeq" id="WP_202769095.1">
    <property type="nucleotide sequence ID" value="NZ_JAESWA010000027.1"/>
</dbReference>
<evidence type="ECO:0000256" key="5">
    <source>
        <dbReference type="ARBA" id="ARBA00022553"/>
    </source>
</evidence>
<dbReference type="EC" id="2.7.13.3" evidence="3"/>
<comment type="catalytic activity">
    <reaction evidence="1">
        <text>ATP + protein L-histidine = ADP + protein N-phospho-L-histidine.</text>
        <dbReference type="EC" id="2.7.13.3"/>
    </reaction>
</comment>
<dbReference type="GO" id="GO:0005886">
    <property type="term" value="C:plasma membrane"/>
    <property type="evidence" value="ECO:0007669"/>
    <property type="project" value="UniProtKB-SubCell"/>
</dbReference>
<dbReference type="PANTHER" id="PTHR45528:SF1">
    <property type="entry name" value="SENSOR HISTIDINE KINASE CPXA"/>
    <property type="match status" value="1"/>
</dbReference>
<feature type="transmembrane region" description="Helical" evidence="14">
    <location>
        <begin position="6"/>
        <end position="27"/>
    </location>
</feature>
<name>A0A937FH47_9CLOT</name>
<keyword evidence="9 17" id="KW-0418">Kinase</keyword>
<keyword evidence="13 14" id="KW-0472">Membrane</keyword>
<keyword evidence="11 14" id="KW-1133">Transmembrane helix</keyword>
<dbReference type="PANTHER" id="PTHR45528">
    <property type="entry name" value="SENSOR HISTIDINE KINASE CPXA"/>
    <property type="match status" value="1"/>
</dbReference>
<dbReference type="InterPro" id="IPR004358">
    <property type="entry name" value="Sig_transdc_His_kin-like_C"/>
</dbReference>
<dbReference type="CDD" id="cd00082">
    <property type="entry name" value="HisKA"/>
    <property type="match status" value="1"/>
</dbReference>
<evidence type="ECO:0000256" key="11">
    <source>
        <dbReference type="ARBA" id="ARBA00022989"/>
    </source>
</evidence>
<dbReference type="InterPro" id="IPR003661">
    <property type="entry name" value="HisK_dim/P_dom"/>
</dbReference>
<evidence type="ECO:0000256" key="10">
    <source>
        <dbReference type="ARBA" id="ARBA00022840"/>
    </source>
</evidence>
<keyword evidence="7 14" id="KW-0812">Transmembrane</keyword>
<dbReference type="PROSITE" id="PS50109">
    <property type="entry name" value="HIS_KIN"/>
    <property type="match status" value="1"/>
</dbReference>
<keyword evidence="5" id="KW-0597">Phosphoprotein</keyword>
<accession>A0A937FH47</accession>
<protein>
    <recommendedName>
        <fullName evidence="3">histidine kinase</fullName>
        <ecNumber evidence="3">2.7.13.3</ecNumber>
    </recommendedName>
</protein>
<dbReference type="InterPro" id="IPR050398">
    <property type="entry name" value="HssS/ArlS-like"/>
</dbReference>
<dbReference type="InterPro" id="IPR005467">
    <property type="entry name" value="His_kinase_dom"/>
</dbReference>
<organism evidence="17 18">
    <name type="scientific">Clostridium paridis</name>
    <dbReference type="NCBI Taxonomy" id="2803863"/>
    <lineage>
        <taxon>Bacteria</taxon>
        <taxon>Bacillati</taxon>
        <taxon>Bacillota</taxon>
        <taxon>Clostridia</taxon>
        <taxon>Eubacteriales</taxon>
        <taxon>Clostridiaceae</taxon>
        <taxon>Clostridium</taxon>
    </lineage>
</organism>
<sequence length="481" mass="53640">MKFSIKIFISTVLAVAISFSIGGYLLIYSSFISSKDREISRASDERLSVQYMLESAIVSKEMQGKSMTNLEVFSSVQDIAKSIEQSKQGGRKIIVYDKDGAEIYPTLGKKDNSISGLTSLKAGDNLYNIHKEDGIYNLYVTGIISNSSGSIYLSYVRDISDVFMEMNTQLHMFMIYQCVIIFLSAAVVFIISWLLTRNVRKLTEVSRRISAGEYDKRADIKSSDEIGELAKSFNSMAISVEDKISKLEQSSTAKDEFIANFTHEFKTPMTSIIGYSDMLRSKELDSKTTFKAANYIYSEANRLEALSLKMLDLVMLQGKDFKFIPINTKELIRYVVEVAMPSFKQSEITLKSSAEEGTVVVEPDLMKTLLNNVVDNARKASEIGSTVELLGHKDDENYTFTIIDHGKGIPEEELSKITEAFYMVDKSRSRAQHGVGLGLAIAERITKLHNTTLKIDSIVGVGTTVNIKLPCYKAKGGDNNE</sequence>
<dbReference type="Pfam" id="PF00512">
    <property type="entry name" value="HisKA"/>
    <property type="match status" value="1"/>
</dbReference>
<proteinExistence type="predicted"/>
<dbReference type="InterPro" id="IPR036097">
    <property type="entry name" value="HisK_dim/P_sf"/>
</dbReference>
<evidence type="ECO:0000256" key="13">
    <source>
        <dbReference type="ARBA" id="ARBA00023136"/>
    </source>
</evidence>
<feature type="transmembrane region" description="Helical" evidence="14">
    <location>
        <begin position="173"/>
        <end position="195"/>
    </location>
</feature>
<comment type="subcellular location">
    <subcellularLocation>
        <location evidence="2">Cell membrane</location>
        <topology evidence="2">Multi-pass membrane protein</topology>
    </subcellularLocation>
</comment>
<dbReference type="Gene3D" id="3.30.565.10">
    <property type="entry name" value="Histidine kinase-like ATPase, C-terminal domain"/>
    <property type="match status" value="1"/>
</dbReference>
<evidence type="ECO:0000256" key="1">
    <source>
        <dbReference type="ARBA" id="ARBA00000085"/>
    </source>
</evidence>
<dbReference type="InterPro" id="IPR036890">
    <property type="entry name" value="HATPase_C_sf"/>
</dbReference>
<dbReference type="GO" id="GO:0000155">
    <property type="term" value="F:phosphorelay sensor kinase activity"/>
    <property type="evidence" value="ECO:0007669"/>
    <property type="project" value="InterPro"/>
</dbReference>
<feature type="domain" description="HAMP" evidence="16">
    <location>
        <begin position="193"/>
        <end position="245"/>
    </location>
</feature>
<evidence type="ECO:0000259" key="15">
    <source>
        <dbReference type="PROSITE" id="PS50109"/>
    </source>
</evidence>
<dbReference type="CDD" id="cd06225">
    <property type="entry name" value="HAMP"/>
    <property type="match status" value="1"/>
</dbReference>
<dbReference type="SMART" id="SM00304">
    <property type="entry name" value="HAMP"/>
    <property type="match status" value="1"/>
</dbReference>
<feature type="domain" description="Histidine kinase" evidence="15">
    <location>
        <begin position="260"/>
        <end position="473"/>
    </location>
</feature>
<evidence type="ECO:0000256" key="3">
    <source>
        <dbReference type="ARBA" id="ARBA00012438"/>
    </source>
</evidence>
<evidence type="ECO:0000256" key="2">
    <source>
        <dbReference type="ARBA" id="ARBA00004651"/>
    </source>
</evidence>
<dbReference type="GO" id="GO:0005524">
    <property type="term" value="F:ATP binding"/>
    <property type="evidence" value="ECO:0007669"/>
    <property type="project" value="UniProtKB-KW"/>
</dbReference>
<dbReference type="EMBL" id="JAESWA010000027">
    <property type="protein sequence ID" value="MBL4933654.1"/>
    <property type="molecule type" value="Genomic_DNA"/>
</dbReference>
<dbReference type="SUPFAM" id="SSF55874">
    <property type="entry name" value="ATPase domain of HSP90 chaperone/DNA topoisomerase II/histidine kinase"/>
    <property type="match status" value="1"/>
</dbReference>
<comment type="caution">
    <text evidence="17">The sequence shown here is derived from an EMBL/GenBank/DDBJ whole genome shotgun (WGS) entry which is preliminary data.</text>
</comment>
<evidence type="ECO:0000256" key="9">
    <source>
        <dbReference type="ARBA" id="ARBA00022777"/>
    </source>
</evidence>
<evidence type="ECO:0000256" key="12">
    <source>
        <dbReference type="ARBA" id="ARBA00023012"/>
    </source>
</evidence>
<evidence type="ECO:0000313" key="18">
    <source>
        <dbReference type="Proteomes" id="UP000623681"/>
    </source>
</evidence>
<evidence type="ECO:0000256" key="14">
    <source>
        <dbReference type="SAM" id="Phobius"/>
    </source>
</evidence>